<evidence type="ECO:0000313" key="1">
    <source>
        <dbReference type="EMBL" id="GGZ55839.1"/>
    </source>
</evidence>
<name>A0ABQ3BXQ6_9GAMM</name>
<dbReference type="RefSeq" id="WP_189446937.1">
    <property type="nucleotide sequence ID" value="NZ_BMXY01000001.1"/>
</dbReference>
<gene>
    <name evidence="1" type="ORF">GCM10008101_06560</name>
</gene>
<organism evidence="1 2">
    <name type="scientific">Cognatilysobacter xinjiangensis</name>
    <dbReference type="NCBI Taxonomy" id="546892"/>
    <lineage>
        <taxon>Bacteria</taxon>
        <taxon>Pseudomonadati</taxon>
        <taxon>Pseudomonadota</taxon>
        <taxon>Gammaproteobacteria</taxon>
        <taxon>Lysobacterales</taxon>
        <taxon>Lysobacteraceae</taxon>
        <taxon>Cognatilysobacter</taxon>
    </lineage>
</organism>
<accession>A0ABQ3BXQ6</accession>
<sequence>MHEGFPPAGPFPRPVHYTGRWRHDLSNEVNALTMATAAARHMIEIGDIPAAMANLSRAEDAGMRCIEILRHMPPMP</sequence>
<keyword evidence="2" id="KW-1185">Reference proteome</keyword>
<evidence type="ECO:0000313" key="2">
    <source>
        <dbReference type="Proteomes" id="UP000643403"/>
    </source>
</evidence>
<proteinExistence type="predicted"/>
<comment type="caution">
    <text evidence="1">The sequence shown here is derived from an EMBL/GenBank/DDBJ whole genome shotgun (WGS) entry which is preliminary data.</text>
</comment>
<protein>
    <submittedName>
        <fullName evidence="1">Uncharacterized protein</fullName>
    </submittedName>
</protein>
<dbReference type="EMBL" id="BMXY01000001">
    <property type="protein sequence ID" value="GGZ55839.1"/>
    <property type="molecule type" value="Genomic_DNA"/>
</dbReference>
<dbReference type="Proteomes" id="UP000643403">
    <property type="component" value="Unassembled WGS sequence"/>
</dbReference>
<reference evidence="2" key="1">
    <citation type="journal article" date="2019" name="Int. J. Syst. Evol. Microbiol.">
        <title>The Global Catalogue of Microorganisms (GCM) 10K type strain sequencing project: providing services to taxonomists for standard genome sequencing and annotation.</title>
        <authorList>
            <consortium name="The Broad Institute Genomics Platform"/>
            <consortium name="The Broad Institute Genome Sequencing Center for Infectious Disease"/>
            <person name="Wu L."/>
            <person name="Ma J."/>
        </authorList>
    </citation>
    <scope>NUCLEOTIDE SEQUENCE [LARGE SCALE GENOMIC DNA]</scope>
    <source>
        <strain evidence="2">KCTC 22558</strain>
    </source>
</reference>